<feature type="non-terminal residue" evidence="2">
    <location>
        <position position="1"/>
    </location>
</feature>
<reference evidence="2 3" key="1">
    <citation type="submission" date="2009-08" db="EMBL/GenBank/DDBJ databases">
        <authorList>
            <person name="Weinstock G."/>
            <person name="Sodergren E."/>
            <person name="Clifton S."/>
            <person name="Fulton L."/>
            <person name="Fulton B."/>
            <person name="Courtney L."/>
            <person name="Fronick C."/>
            <person name="Harrison M."/>
            <person name="Strong C."/>
            <person name="Farmer C."/>
            <person name="Delahaunty K."/>
            <person name="Markovic C."/>
            <person name="Hall O."/>
            <person name="Minx P."/>
            <person name="Tomlinson C."/>
            <person name="Mitreva M."/>
            <person name="Nelson J."/>
            <person name="Hou S."/>
            <person name="Wollam A."/>
            <person name="Pepin K.H."/>
            <person name="Johnson M."/>
            <person name="Bhonagiri V."/>
            <person name="Nash W.E."/>
            <person name="Warren W."/>
            <person name="Chinwalla A."/>
            <person name="Mardis E.R."/>
            <person name="Wilson R.K."/>
        </authorList>
    </citation>
    <scope>NUCLEOTIDE SEQUENCE [LARGE SCALE GENOMIC DNA]</scope>
    <source>
        <strain evidence="2 3">L1-82</strain>
    </source>
</reference>
<accession>C7GH65</accession>
<dbReference type="Pfam" id="PF14501">
    <property type="entry name" value="HATPase_c_5"/>
    <property type="match status" value="1"/>
</dbReference>
<organism evidence="2 3">
    <name type="scientific">Roseburia intestinalis L1-82</name>
    <dbReference type="NCBI Taxonomy" id="536231"/>
    <lineage>
        <taxon>Bacteria</taxon>
        <taxon>Bacillati</taxon>
        <taxon>Bacillota</taxon>
        <taxon>Clostridia</taxon>
        <taxon>Lachnospirales</taxon>
        <taxon>Lachnospiraceae</taxon>
        <taxon>Roseburia</taxon>
    </lineage>
</organism>
<dbReference type="EMBL" id="ABYJ02000269">
    <property type="protein sequence ID" value="EEU98841.1"/>
    <property type="molecule type" value="Genomic_DNA"/>
</dbReference>
<gene>
    <name evidence="2" type="ORF">ROSINTL182_09286</name>
</gene>
<protein>
    <recommendedName>
        <fullName evidence="1">Sensor histidine kinase NatK-like C-terminal domain-containing protein</fullName>
    </recommendedName>
</protein>
<dbReference type="HOGENOM" id="CLU_3226739_0_0_9"/>
<dbReference type="InterPro" id="IPR032834">
    <property type="entry name" value="NatK-like_C"/>
</dbReference>
<dbReference type="Proteomes" id="UP000004828">
    <property type="component" value="Unassembled WGS sequence"/>
</dbReference>
<comment type="caution">
    <text evidence="2">The sequence shown here is derived from an EMBL/GenBank/DDBJ whole genome shotgun (WGS) entry which is preliminary data.</text>
</comment>
<evidence type="ECO:0000313" key="3">
    <source>
        <dbReference type="Proteomes" id="UP000004828"/>
    </source>
</evidence>
<dbReference type="AlphaFoldDB" id="C7GH65"/>
<proteinExistence type="predicted"/>
<sequence>KDNIRHGHGVQSVRKVVEKYNGTVSFTDKGIYLRFQQCSMELK</sequence>
<evidence type="ECO:0000313" key="2">
    <source>
        <dbReference type="EMBL" id="EEU98841.1"/>
    </source>
</evidence>
<name>C7GH65_9FIRM</name>
<evidence type="ECO:0000259" key="1">
    <source>
        <dbReference type="Pfam" id="PF14501"/>
    </source>
</evidence>
<feature type="domain" description="Sensor histidine kinase NatK-like C-terminal" evidence="1">
    <location>
        <begin position="2"/>
        <end position="27"/>
    </location>
</feature>